<dbReference type="STRING" id="188906.SAMN04488526_1794"/>
<evidence type="ECO:0000259" key="8">
    <source>
        <dbReference type="Pfam" id="PF09335"/>
    </source>
</evidence>
<proteinExistence type="inferred from homology"/>
<dbReference type="GO" id="GO:0005886">
    <property type="term" value="C:plasma membrane"/>
    <property type="evidence" value="ECO:0007669"/>
    <property type="project" value="UniProtKB-SubCell"/>
</dbReference>
<feature type="transmembrane region" description="Helical" evidence="7">
    <location>
        <begin position="136"/>
        <end position="159"/>
    </location>
</feature>
<protein>
    <submittedName>
        <fullName evidence="9">Membrane protein DedA, SNARE-associated domain</fullName>
    </submittedName>
</protein>
<keyword evidence="3 7" id="KW-1003">Cell membrane</keyword>
<accession>A0A1H7LQG4</accession>
<evidence type="ECO:0000256" key="5">
    <source>
        <dbReference type="ARBA" id="ARBA00022989"/>
    </source>
</evidence>
<feature type="transmembrane region" description="Helical" evidence="7">
    <location>
        <begin position="171"/>
        <end position="195"/>
    </location>
</feature>
<feature type="transmembrane region" description="Helical" evidence="7">
    <location>
        <begin position="53"/>
        <end position="74"/>
    </location>
</feature>
<dbReference type="Proteomes" id="UP000199283">
    <property type="component" value="Unassembled WGS sequence"/>
</dbReference>
<evidence type="ECO:0000256" key="7">
    <source>
        <dbReference type="RuleBase" id="RU367016"/>
    </source>
</evidence>
<evidence type="ECO:0000256" key="6">
    <source>
        <dbReference type="ARBA" id="ARBA00023136"/>
    </source>
</evidence>
<evidence type="ECO:0000256" key="4">
    <source>
        <dbReference type="ARBA" id="ARBA00022692"/>
    </source>
</evidence>
<sequence length="209" mass="22985">MIWIRDSIMTLVDQYGPIVLFLSLTLETLGLPVPGESALILSSAIAGTGQISIWQVVIAAWLGAVLGDNIGYFLGRRYGRQVLLTYGARFGITESRFAKVEAITARYGPLMVIVARFVVLLRQLNGLVAGSARMHWLTFLLSNMLGAALWVGFWAILAYRLGQSVTILPYIGRHIGVLVAIVVPLLIGALIFGYLRLRRRRTSDMPSDP</sequence>
<keyword evidence="10" id="KW-1185">Reference proteome</keyword>
<gene>
    <name evidence="9" type="ORF">SAMN04488526_1794</name>
</gene>
<evidence type="ECO:0000256" key="1">
    <source>
        <dbReference type="ARBA" id="ARBA00004651"/>
    </source>
</evidence>
<dbReference type="PANTHER" id="PTHR30353:SF15">
    <property type="entry name" value="INNER MEMBRANE PROTEIN YABI"/>
    <property type="match status" value="1"/>
</dbReference>
<organism evidence="9 10">
    <name type="scientific">Jannaschia helgolandensis</name>
    <dbReference type="NCBI Taxonomy" id="188906"/>
    <lineage>
        <taxon>Bacteria</taxon>
        <taxon>Pseudomonadati</taxon>
        <taxon>Pseudomonadota</taxon>
        <taxon>Alphaproteobacteria</taxon>
        <taxon>Rhodobacterales</taxon>
        <taxon>Roseobacteraceae</taxon>
        <taxon>Jannaschia</taxon>
    </lineage>
</organism>
<dbReference type="EMBL" id="FNZQ01000002">
    <property type="protein sequence ID" value="SEL01109.1"/>
    <property type="molecule type" value="Genomic_DNA"/>
</dbReference>
<feature type="transmembrane region" description="Helical" evidence="7">
    <location>
        <begin position="12"/>
        <end position="33"/>
    </location>
</feature>
<evidence type="ECO:0000313" key="9">
    <source>
        <dbReference type="EMBL" id="SEL01109.1"/>
    </source>
</evidence>
<keyword evidence="6 7" id="KW-0472">Membrane</keyword>
<keyword evidence="4 7" id="KW-0812">Transmembrane</keyword>
<comment type="subcellular location">
    <subcellularLocation>
        <location evidence="1 7">Cell membrane</location>
        <topology evidence="1 7">Multi-pass membrane protein</topology>
    </subcellularLocation>
</comment>
<dbReference type="Pfam" id="PF09335">
    <property type="entry name" value="VTT_dom"/>
    <property type="match status" value="1"/>
</dbReference>
<comment type="similarity">
    <text evidence="2 7">Belongs to the DedA family.</text>
</comment>
<dbReference type="InterPro" id="IPR032816">
    <property type="entry name" value="VTT_dom"/>
</dbReference>
<evidence type="ECO:0000256" key="2">
    <source>
        <dbReference type="ARBA" id="ARBA00010792"/>
    </source>
</evidence>
<dbReference type="PANTHER" id="PTHR30353">
    <property type="entry name" value="INNER MEMBRANE PROTEIN DEDA-RELATED"/>
    <property type="match status" value="1"/>
</dbReference>
<dbReference type="AlphaFoldDB" id="A0A1H7LQG4"/>
<reference evidence="9 10" key="1">
    <citation type="submission" date="2016-10" db="EMBL/GenBank/DDBJ databases">
        <authorList>
            <person name="de Groot N.N."/>
        </authorList>
    </citation>
    <scope>NUCLEOTIDE SEQUENCE [LARGE SCALE GENOMIC DNA]</scope>
    <source>
        <strain evidence="9 10">DSM 14858</strain>
    </source>
</reference>
<keyword evidence="5 7" id="KW-1133">Transmembrane helix</keyword>
<evidence type="ECO:0000313" key="10">
    <source>
        <dbReference type="Proteomes" id="UP000199283"/>
    </source>
</evidence>
<evidence type="ECO:0000256" key="3">
    <source>
        <dbReference type="ARBA" id="ARBA00022475"/>
    </source>
</evidence>
<feature type="domain" description="VTT" evidence="8">
    <location>
        <begin position="34"/>
        <end position="158"/>
    </location>
</feature>
<dbReference type="InterPro" id="IPR032818">
    <property type="entry name" value="DedA-like"/>
</dbReference>
<name>A0A1H7LQG4_9RHOB</name>